<keyword evidence="1" id="KW-0472">Membrane</keyword>
<keyword evidence="1" id="KW-0812">Transmembrane</keyword>
<reference evidence="2 3" key="1">
    <citation type="journal article" date="2016" name="Nat. Commun.">
        <title>Thousands of microbial genomes shed light on interconnected biogeochemical processes in an aquifer system.</title>
        <authorList>
            <person name="Anantharaman K."/>
            <person name="Brown C.T."/>
            <person name="Hug L.A."/>
            <person name="Sharon I."/>
            <person name="Castelle C.J."/>
            <person name="Probst A.J."/>
            <person name="Thomas B.C."/>
            <person name="Singh A."/>
            <person name="Wilkins M.J."/>
            <person name="Karaoz U."/>
            <person name="Brodie E.L."/>
            <person name="Williams K.H."/>
            <person name="Hubbard S.S."/>
            <person name="Banfield J.F."/>
        </authorList>
    </citation>
    <scope>NUCLEOTIDE SEQUENCE [LARGE SCALE GENOMIC DNA]</scope>
</reference>
<keyword evidence="1" id="KW-1133">Transmembrane helix</keyword>
<feature type="transmembrane region" description="Helical" evidence="1">
    <location>
        <begin position="7"/>
        <end position="28"/>
    </location>
</feature>
<dbReference type="Proteomes" id="UP000179047">
    <property type="component" value="Unassembled WGS sequence"/>
</dbReference>
<evidence type="ECO:0000256" key="1">
    <source>
        <dbReference type="SAM" id="Phobius"/>
    </source>
</evidence>
<name>A0A1F8GUI0_9BACT</name>
<protein>
    <submittedName>
        <fullName evidence="2">Uncharacterized protein</fullName>
    </submittedName>
</protein>
<dbReference type="STRING" id="1802701.A3A33_04085"/>
<dbReference type="EMBL" id="MGKP01000024">
    <property type="protein sequence ID" value="OGN28089.1"/>
    <property type="molecule type" value="Genomic_DNA"/>
</dbReference>
<sequence>MTNKIKHIAGISSGLVAIVVLLVIYWVLTPAHSPQSAIRKEVFRRGNPLDALFLKITPTTIGDPEHGQKFVVQGYYSEETGGHDEIPLFYVKNIGQEWQVTESGVDP</sequence>
<accession>A0A1F8GUI0</accession>
<proteinExistence type="predicted"/>
<evidence type="ECO:0000313" key="2">
    <source>
        <dbReference type="EMBL" id="OGN28089.1"/>
    </source>
</evidence>
<gene>
    <name evidence="2" type="ORF">A3A33_04085</name>
</gene>
<dbReference type="AlphaFoldDB" id="A0A1F8GUI0"/>
<comment type="caution">
    <text evidence="2">The sequence shown here is derived from an EMBL/GenBank/DDBJ whole genome shotgun (WGS) entry which is preliminary data.</text>
</comment>
<evidence type="ECO:0000313" key="3">
    <source>
        <dbReference type="Proteomes" id="UP000179047"/>
    </source>
</evidence>
<organism evidence="2 3">
    <name type="scientific">Candidatus Yanofskybacteria bacterium RIFCSPLOWO2_01_FULL_49_25</name>
    <dbReference type="NCBI Taxonomy" id="1802701"/>
    <lineage>
        <taxon>Bacteria</taxon>
        <taxon>Candidatus Yanofskyibacteriota</taxon>
    </lineage>
</organism>